<proteinExistence type="predicted"/>
<evidence type="ECO:0000313" key="2">
    <source>
        <dbReference type="Proteomes" id="UP000054845"/>
    </source>
</evidence>
<dbReference type="Proteomes" id="UP000054845">
    <property type="component" value="Unassembled WGS sequence"/>
</dbReference>
<evidence type="ECO:0000313" key="1">
    <source>
        <dbReference type="EMBL" id="CEH19491.1"/>
    </source>
</evidence>
<dbReference type="EMBL" id="CCYA01000389">
    <property type="protein sequence ID" value="CEH19491.1"/>
    <property type="molecule type" value="Genomic_DNA"/>
</dbReference>
<name>A0A0P1BRC2_9BASI</name>
<accession>A0A0P1BRC2</accession>
<reference evidence="1 2" key="1">
    <citation type="submission" date="2014-09" db="EMBL/GenBank/DDBJ databases">
        <authorList>
            <person name="Magalhaes I.L.F."/>
            <person name="Oliveira U."/>
            <person name="Santos F.R."/>
            <person name="Vidigal T.H.D.A."/>
            <person name="Brescovit A.D."/>
            <person name="Santos A.J."/>
        </authorList>
    </citation>
    <scope>NUCLEOTIDE SEQUENCE [LARGE SCALE GENOMIC DNA]</scope>
</reference>
<protein>
    <submittedName>
        <fullName evidence="1">Uncharacterized protein</fullName>
    </submittedName>
</protein>
<dbReference type="AlphaFoldDB" id="A0A0P1BRC2"/>
<sequence length="72" mass="8044">MSRSLLHISCCIVHSSDRRLAITHIDIRLLARLSSKSCVVTSFRFLTVSLDHPRLQGGVGSVLKCNMNARHK</sequence>
<keyword evidence="2" id="KW-1185">Reference proteome</keyword>
<organism evidence="1 2">
    <name type="scientific">Ceraceosorus bombacis</name>
    <dbReference type="NCBI Taxonomy" id="401625"/>
    <lineage>
        <taxon>Eukaryota</taxon>
        <taxon>Fungi</taxon>
        <taxon>Dikarya</taxon>
        <taxon>Basidiomycota</taxon>
        <taxon>Ustilaginomycotina</taxon>
        <taxon>Exobasidiomycetes</taxon>
        <taxon>Ceraceosorales</taxon>
        <taxon>Ceraceosoraceae</taxon>
        <taxon>Ceraceosorus</taxon>
    </lineage>
</organism>